<feature type="coiled-coil region" evidence="1">
    <location>
        <begin position="393"/>
        <end position="420"/>
    </location>
</feature>
<accession>A0AAE0MGZ3</accession>
<evidence type="ECO:0000313" key="4">
    <source>
        <dbReference type="Proteomes" id="UP001283341"/>
    </source>
</evidence>
<dbReference type="Pfam" id="PF22749">
    <property type="entry name" value="Arb2"/>
    <property type="match status" value="1"/>
</dbReference>
<dbReference type="AlphaFoldDB" id="A0AAE0MGZ3"/>
<feature type="domain" description="Arb2" evidence="2">
    <location>
        <begin position="15"/>
        <end position="300"/>
    </location>
</feature>
<reference evidence="3" key="1">
    <citation type="journal article" date="2023" name="Mol. Phylogenet. Evol.">
        <title>Genome-scale phylogeny and comparative genomics of the fungal order Sordariales.</title>
        <authorList>
            <person name="Hensen N."/>
            <person name="Bonometti L."/>
            <person name="Westerberg I."/>
            <person name="Brannstrom I.O."/>
            <person name="Guillou S."/>
            <person name="Cros-Aarteil S."/>
            <person name="Calhoun S."/>
            <person name="Haridas S."/>
            <person name="Kuo A."/>
            <person name="Mondo S."/>
            <person name="Pangilinan J."/>
            <person name="Riley R."/>
            <person name="LaButti K."/>
            <person name="Andreopoulos B."/>
            <person name="Lipzen A."/>
            <person name="Chen C."/>
            <person name="Yan M."/>
            <person name="Daum C."/>
            <person name="Ng V."/>
            <person name="Clum A."/>
            <person name="Steindorff A."/>
            <person name="Ohm R.A."/>
            <person name="Martin F."/>
            <person name="Silar P."/>
            <person name="Natvig D.O."/>
            <person name="Lalanne C."/>
            <person name="Gautier V."/>
            <person name="Ament-Velasquez S.L."/>
            <person name="Kruys A."/>
            <person name="Hutchinson M.I."/>
            <person name="Powell A.J."/>
            <person name="Barry K."/>
            <person name="Miller A.N."/>
            <person name="Grigoriev I.V."/>
            <person name="Debuchy R."/>
            <person name="Gladieux P."/>
            <person name="Hiltunen Thoren M."/>
            <person name="Johannesson H."/>
        </authorList>
    </citation>
    <scope>NUCLEOTIDE SEQUENCE</scope>
    <source>
        <strain evidence="3">CBS 118394</strain>
    </source>
</reference>
<dbReference type="GO" id="GO:0005634">
    <property type="term" value="C:nucleus"/>
    <property type="evidence" value="ECO:0007669"/>
    <property type="project" value="TreeGrafter"/>
</dbReference>
<dbReference type="InterPro" id="IPR048263">
    <property type="entry name" value="Arb2"/>
</dbReference>
<dbReference type="EMBL" id="JAUEDM010000001">
    <property type="protein sequence ID" value="KAK3330604.1"/>
    <property type="molecule type" value="Genomic_DNA"/>
</dbReference>
<organism evidence="3 4">
    <name type="scientific">Apodospora peruviana</name>
    <dbReference type="NCBI Taxonomy" id="516989"/>
    <lineage>
        <taxon>Eukaryota</taxon>
        <taxon>Fungi</taxon>
        <taxon>Dikarya</taxon>
        <taxon>Ascomycota</taxon>
        <taxon>Pezizomycotina</taxon>
        <taxon>Sordariomycetes</taxon>
        <taxon>Sordariomycetidae</taxon>
        <taxon>Sordariales</taxon>
        <taxon>Lasiosphaeriaceae</taxon>
        <taxon>Apodospora</taxon>
    </lineage>
</organism>
<protein>
    <submittedName>
        <fullName evidence="3">Arb2 domain-containing protein</fullName>
    </submittedName>
</protein>
<evidence type="ECO:0000259" key="2">
    <source>
        <dbReference type="Pfam" id="PF22749"/>
    </source>
</evidence>
<evidence type="ECO:0000313" key="3">
    <source>
        <dbReference type="EMBL" id="KAK3330604.1"/>
    </source>
</evidence>
<evidence type="ECO:0000256" key="1">
    <source>
        <dbReference type="SAM" id="Coils"/>
    </source>
</evidence>
<dbReference type="PANTHER" id="PTHR21357">
    <property type="entry name" value="FAM172 FAMILY PROTEIN HOMOLOG CG10038"/>
    <property type="match status" value="1"/>
</dbReference>
<dbReference type="GO" id="GO:0035197">
    <property type="term" value="F:siRNA binding"/>
    <property type="evidence" value="ECO:0007669"/>
    <property type="project" value="TreeGrafter"/>
</dbReference>
<keyword evidence="4" id="KW-1185">Reference proteome</keyword>
<proteinExistence type="predicted"/>
<name>A0AAE0MGZ3_9PEZI</name>
<keyword evidence="1" id="KW-0175">Coiled coil</keyword>
<gene>
    <name evidence="3" type="ORF">B0H66DRAFT_69223</name>
</gene>
<dbReference type="GO" id="GO:0031048">
    <property type="term" value="P:regulatory ncRNA-mediated heterochromatin formation"/>
    <property type="evidence" value="ECO:0007669"/>
    <property type="project" value="TreeGrafter"/>
</dbReference>
<dbReference type="PANTHER" id="PTHR21357:SF4">
    <property type="entry name" value="FAM172 FAMILY PROTEIN HOMOLOG CG10038"/>
    <property type="match status" value="1"/>
</dbReference>
<sequence length="425" mass="47078">MFRRRWSGLPADPIYPSDLAELGYFVHESDEIRSIDDPDYYFKFFITKNERWNERQRFCFDEAVGKVLQSRFEAEGLKKVMLPLGTVDPAQPHVDICVSSHLDTRSRVVLVLGESVQEFGFIASRVMGGPGGINKGSMVGLVQELKKQQASATDSTAPGVILANPGELWWWPEGKRALSPSLRHGIPMTSAVHLGRYYEPNRNAIPENRTPAEHVRYIFDKVVPAMVPVSAKIDVIAVGDVAEEVEAYLNNDAAWAEIADRMNSLALLGSFYSGDKFKCEGFKAFMRKRARAYVLHHTPLDTPVASPGGNPISNPDATVYGCPVYSAGENTILTETILIEVQPALLKWMQLVAFQGDNYENPDDIIFIEDHSSSDNADALGWGDGSESADVKVNGEDHQLVGLEQEVEKLNIDSAFTEKDEGLDV</sequence>
<dbReference type="InterPro" id="IPR053858">
    <property type="entry name" value="Arb2_dom"/>
</dbReference>
<dbReference type="Proteomes" id="UP001283341">
    <property type="component" value="Unassembled WGS sequence"/>
</dbReference>
<reference evidence="3" key="2">
    <citation type="submission" date="2023-06" db="EMBL/GenBank/DDBJ databases">
        <authorList>
            <consortium name="Lawrence Berkeley National Laboratory"/>
            <person name="Haridas S."/>
            <person name="Hensen N."/>
            <person name="Bonometti L."/>
            <person name="Westerberg I."/>
            <person name="Brannstrom I.O."/>
            <person name="Guillou S."/>
            <person name="Cros-Aarteil S."/>
            <person name="Calhoun S."/>
            <person name="Kuo A."/>
            <person name="Mondo S."/>
            <person name="Pangilinan J."/>
            <person name="Riley R."/>
            <person name="Labutti K."/>
            <person name="Andreopoulos B."/>
            <person name="Lipzen A."/>
            <person name="Chen C."/>
            <person name="Yanf M."/>
            <person name="Daum C."/>
            <person name="Ng V."/>
            <person name="Clum A."/>
            <person name="Steindorff A."/>
            <person name="Ohm R."/>
            <person name="Martin F."/>
            <person name="Silar P."/>
            <person name="Natvig D."/>
            <person name="Lalanne C."/>
            <person name="Gautier V."/>
            <person name="Ament-Velasquez S.L."/>
            <person name="Kruys A."/>
            <person name="Hutchinson M.I."/>
            <person name="Powell A.J."/>
            <person name="Barry K."/>
            <person name="Miller A.N."/>
            <person name="Grigoriev I.V."/>
            <person name="Debuchy R."/>
            <person name="Gladieux P."/>
            <person name="Thoren M.H."/>
            <person name="Johannesson H."/>
        </authorList>
    </citation>
    <scope>NUCLEOTIDE SEQUENCE</scope>
    <source>
        <strain evidence="3">CBS 118394</strain>
    </source>
</reference>
<comment type="caution">
    <text evidence="3">The sequence shown here is derived from an EMBL/GenBank/DDBJ whole genome shotgun (WGS) entry which is preliminary data.</text>
</comment>